<dbReference type="GO" id="GO:0000139">
    <property type="term" value="C:Golgi membrane"/>
    <property type="evidence" value="ECO:0007669"/>
    <property type="project" value="UniProtKB-SubCell"/>
</dbReference>
<evidence type="ECO:0000256" key="3">
    <source>
        <dbReference type="ARBA" id="ARBA00004840"/>
    </source>
</evidence>
<keyword evidence="17" id="KW-0325">Glycoprotein</keyword>
<dbReference type="GO" id="GO:0046872">
    <property type="term" value="F:metal ion binding"/>
    <property type="evidence" value="ECO:0007669"/>
    <property type="project" value="UniProtKB-KW"/>
</dbReference>
<evidence type="ECO:0000256" key="18">
    <source>
        <dbReference type="ARBA" id="ARBA00042865"/>
    </source>
</evidence>
<dbReference type="UniPathway" id="UPA00755"/>
<evidence type="ECO:0000256" key="16">
    <source>
        <dbReference type="ARBA" id="ARBA00023157"/>
    </source>
</evidence>
<dbReference type="UniPathway" id="UPA00756"/>
<evidence type="ECO:0000256" key="7">
    <source>
        <dbReference type="ARBA" id="ARBA00022676"/>
    </source>
</evidence>
<dbReference type="OMA" id="PAPECNE"/>
<dbReference type="GO" id="GO:0005789">
    <property type="term" value="C:endoplasmic reticulum membrane"/>
    <property type="evidence" value="ECO:0007669"/>
    <property type="project" value="UniProtKB-SubCell"/>
</dbReference>
<dbReference type="InterPro" id="IPR043538">
    <property type="entry name" value="XYLT"/>
</dbReference>
<evidence type="ECO:0000256" key="2">
    <source>
        <dbReference type="ARBA" id="ARBA00004648"/>
    </source>
</evidence>
<dbReference type="KEGG" id="spu:105445013"/>
<keyword evidence="10" id="KW-0479">Metal-binding</keyword>
<dbReference type="Pfam" id="PF02485">
    <property type="entry name" value="Branch"/>
    <property type="match status" value="1"/>
</dbReference>
<keyword evidence="11" id="KW-0256">Endoplasmic reticulum</keyword>
<evidence type="ECO:0000256" key="12">
    <source>
        <dbReference type="ARBA" id="ARBA00022968"/>
    </source>
</evidence>
<dbReference type="OrthoDB" id="2019572at2759"/>
<keyword evidence="21" id="KW-1185">Reference proteome</keyword>
<name>A0A7M7NU99_STRPU</name>
<dbReference type="PANTHER" id="PTHR46025:SF3">
    <property type="entry name" value="XYLOSYLTRANSFERASE OXT"/>
    <property type="match status" value="1"/>
</dbReference>
<keyword evidence="15" id="KW-0472">Membrane</keyword>
<dbReference type="GO" id="GO:0015012">
    <property type="term" value="P:heparan sulfate proteoglycan biosynthetic process"/>
    <property type="evidence" value="ECO:0007669"/>
    <property type="project" value="UniProtKB-UniPathway"/>
</dbReference>
<dbReference type="AlphaFoldDB" id="A0A7M7NU99"/>
<evidence type="ECO:0000256" key="15">
    <source>
        <dbReference type="ARBA" id="ARBA00023136"/>
    </source>
</evidence>
<evidence type="ECO:0000256" key="17">
    <source>
        <dbReference type="ARBA" id="ARBA00023180"/>
    </source>
</evidence>
<protein>
    <recommendedName>
        <fullName evidence="6">protein xylosyltransferase</fullName>
        <ecNumber evidence="6">2.4.2.26</ecNumber>
    </recommendedName>
    <alternativeName>
        <fullName evidence="18">Peptide O-xylosyltransferase</fullName>
    </alternativeName>
</protein>
<evidence type="ECO:0000256" key="9">
    <source>
        <dbReference type="ARBA" id="ARBA00022692"/>
    </source>
</evidence>
<evidence type="ECO:0000256" key="10">
    <source>
        <dbReference type="ARBA" id="ARBA00022723"/>
    </source>
</evidence>
<keyword evidence="9" id="KW-0812">Transmembrane</keyword>
<keyword evidence="13" id="KW-1133">Transmembrane helix</keyword>
<keyword evidence="12" id="KW-0735">Signal-anchor</keyword>
<evidence type="ECO:0000256" key="5">
    <source>
        <dbReference type="ARBA" id="ARBA00010195"/>
    </source>
</evidence>
<keyword evidence="8" id="KW-0808">Transferase</keyword>
<reference evidence="20" key="2">
    <citation type="submission" date="2021-01" db="UniProtKB">
        <authorList>
            <consortium name="EnsemblMetazoa"/>
        </authorList>
    </citation>
    <scope>IDENTIFICATION</scope>
</reference>
<comment type="pathway">
    <text evidence="3">Glycan metabolism; chondroitin sulfate biosynthesis.</text>
</comment>
<dbReference type="PANTHER" id="PTHR46025">
    <property type="entry name" value="XYLOSYLTRANSFERASE OXT"/>
    <property type="match status" value="1"/>
</dbReference>
<evidence type="ECO:0000313" key="20">
    <source>
        <dbReference type="EnsemblMetazoa" id="XP_030841843"/>
    </source>
</evidence>
<keyword evidence="16" id="KW-1015">Disulfide bond</keyword>
<dbReference type="GeneID" id="105445013"/>
<evidence type="ECO:0000256" key="6">
    <source>
        <dbReference type="ARBA" id="ARBA00011972"/>
    </source>
</evidence>
<comment type="subcellular location">
    <subcellularLocation>
        <location evidence="2">Endoplasmic reticulum membrane</location>
        <topology evidence="2">Single-pass type II membrane protein</topology>
    </subcellularLocation>
    <subcellularLocation>
        <location evidence="1">Golgi apparatus membrane</location>
        <topology evidence="1">Single-pass type II membrane protein</topology>
    </subcellularLocation>
</comment>
<evidence type="ECO:0000256" key="14">
    <source>
        <dbReference type="ARBA" id="ARBA00023034"/>
    </source>
</evidence>
<dbReference type="InterPro" id="IPR003406">
    <property type="entry name" value="Glyco_trans_14"/>
</dbReference>
<comment type="pathway">
    <text evidence="4">Glycan metabolism; heparan sulfate biosynthesis.</text>
</comment>
<organism evidence="20 21">
    <name type="scientific">Strongylocentrotus purpuratus</name>
    <name type="common">Purple sea urchin</name>
    <dbReference type="NCBI Taxonomy" id="7668"/>
    <lineage>
        <taxon>Eukaryota</taxon>
        <taxon>Metazoa</taxon>
        <taxon>Echinodermata</taxon>
        <taxon>Eleutherozoa</taxon>
        <taxon>Echinozoa</taxon>
        <taxon>Echinoidea</taxon>
        <taxon>Euechinoidea</taxon>
        <taxon>Echinacea</taxon>
        <taxon>Camarodonta</taxon>
        <taxon>Echinidea</taxon>
        <taxon>Strongylocentrotidae</taxon>
        <taxon>Strongylocentrotus</taxon>
    </lineage>
</organism>
<dbReference type="RefSeq" id="XP_030841843.1">
    <property type="nucleotide sequence ID" value="XM_030985983.1"/>
</dbReference>
<evidence type="ECO:0000256" key="13">
    <source>
        <dbReference type="ARBA" id="ARBA00022989"/>
    </source>
</evidence>
<proteinExistence type="inferred from homology"/>
<reference evidence="21" key="1">
    <citation type="submission" date="2015-02" db="EMBL/GenBank/DDBJ databases">
        <title>Genome sequencing for Strongylocentrotus purpuratus.</title>
        <authorList>
            <person name="Murali S."/>
            <person name="Liu Y."/>
            <person name="Vee V."/>
            <person name="English A."/>
            <person name="Wang M."/>
            <person name="Skinner E."/>
            <person name="Han Y."/>
            <person name="Muzny D.M."/>
            <person name="Worley K.C."/>
            <person name="Gibbs R.A."/>
        </authorList>
    </citation>
    <scope>NUCLEOTIDE SEQUENCE</scope>
</reference>
<accession>A0A7M7NU99</accession>
<dbReference type="GO" id="GO:0030158">
    <property type="term" value="F:protein xylosyltransferase activity"/>
    <property type="evidence" value="ECO:0007669"/>
    <property type="project" value="UniProtKB-EC"/>
</dbReference>
<dbReference type="Proteomes" id="UP000007110">
    <property type="component" value="Unassembled WGS sequence"/>
</dbReference>
<keyword evidence="14" id="KW-0333">Golgi apparatus</keyword>
<dbReference type="InParanoid" id="A0A7M7NU99"/>
<evidence type="ECO:0000256" key="1">
    <source>
        <dbReference type="ARBA" id="ARBA00004323"/>
    </source>
</evidence>
<comment type="similarity">
    <text evidence="5">Belongs to the glycosyltransferase 14 family. XylT subfamily.</text>
</comment>
<evidence type="ECO:0000256" key="11">
    <source>
        <dbReference type="ARBA" id="ARBA00022824"/>
    </source>
</evidence>
<evidence type="ECO:0000256" key="4">
    <source>
        <dbReference type="ARBA" id="ARBA00005093"/>
    </source>
</evidence>
<evidence type="ECO:0000313" key="21">
    <source>
        <dbReference type="Proteomes" id="UP000007110"/>
    </source>
</evidence>
<evidence type="ECO:0000256" key="19">
    <source>
        <dbReference type="ARBA" id="ARBA00047847"/>
    </source>
</evidence>
<dbReference type="EC" id="2.4.2.26" evidence="6"/>
<dbReference type="EnsemblMetazoa" id="XM_030985983">
    <property type="protein sequence ID" value="XP_030841843"/>
    <property type="gene ID" value="LOC105445013"/>
</dbReference>
<comment type="catalytic activity">
    <reaction evidence="19">
        <text>UDP-alpha-D-xylose + L-seryl-[protein] = 3-O-(beta-D-xylosyl)-L-seryl-[protein] + UDP + H(+)</text>
        <dbReference type="Rhea" id="RHEA:50192"/>
        <dbReference type="Rhea" id="RHEA-COMP:9863"/>
        <dbReference type="Rhea" id="RHEA-COMP:12567"/>
        <dbReference type="ChEBI" id="CHEBI:15378"/>
        <dbReference type="ChEBI" id="CHEBI:29999"/>
        <dbReference type="ChEBI" id="CHEBI:57632"/>
        <dbReference type="ChEBI" id="CHEBI:58223"/>
        <dbReference type="ChEBI" id="CHEBI:132085"/>
        <dbReference type="EC" id="2.4.2.26"/>
    </reaction>
</comment>
<evidence type="ECO:0000256" key="8">
    <source>
        <dbReference type="ARBA" id="ARBA00022679"/>
    </source>
</evidence>
<keyword evidence="7" id="KW-0328">Glycosyltransferase</keyword>
<sequence>MGAWDFVINLSGSDLPLRDVDDTAAMLASARGHNFMRQNGNWKDRSDKPTDFSVWYGCGGHVYNVSYRGKRPDWTDMHSTSQWAVFSRDFIELVVSPDRGIFMNNLHFFASTCIIPDESYLASMLKISPFRNTYIHGNLHHLKQFARKDDRGFCRHTEDIDFCGQGPGIFETKDTEIMESIANQLFFARKFDGDPENPARLFALNQVSGQYYEFLRKNFISEEMLRQLIKLALQTEYGDSWEEEVQVMEVLKLRALPMLLPIDPCCMPIYHTKHQMFKDTRYWIDFLVAETGSGEQRALRTSFIPQSRHQCFTRGQIKGFYLTTKHAKDKKTQVQPSSPIPTESAGGSTLYLASYINLSDNMLPAPECNEVDNLPDDSYDGRSPDSFSFTTFGDERTAENHAVHFNASLINPEGEVRCFIDVIITFKKAHPSVQKSDTVRFINTLMCGNMEPGLWTLVLFERGVREPFPYTIQIFLTPERPRGWLDFTSHGEKDNVIFY</sequence>